<dbReference type="InterPro" id="IPR050378">
    <property type="entry name" value="Metallo-dep_Hydrolases_sf"/>
</dbReference>
<dbReference type="Pfam" id="PF07969">
    <property type="entry name" value="Amidohydro_3"/>
    <property type="match status" value="2"/>
</dbReference>
<dbReference type="Proteomes" id="UP000007564">
    <property type="component" value="Chromosome"/>
</dbReference>
<organism evidence="3 4">
    <name type="scientific">Bordetella bronchiseptica 253</name>
    <dbReference type="NCBI Taxonomy" id="568707"/>
    <lineage>
        <taxon>Bacteria</taxon>
        <taxon>Pseudomonadati</taxon>
        <taxon>Pseudomonadota</taxon>
        <taxon>Betaproteobacteria</taxon>
        <taxon>Burkholderiales</taxon>
        <taxon>Alcaligenaceae</taxon>
        <taxon>Bordetella</taxon>
    </lineage>
</organism>
<dbReference type="Gene3D" id="2.30.40.10">
    <property type="entry name" value="Urease, subunit C, domain 1"/>
    <property type="match status" value="1"/>
</dbReference>
<proteinExistence type="predicted"/>
<evidence type="ECO:0000259" key="2">
    <source>
        <dbReference type="Pfam" id="PF07969"/>
    </source>
</evidence>
<dbReference type="InterPro" id="IPR011059">
    <property type="entry name" value="Metal-dep_hydrolase_composite"/>
</dbReference>
<dbReference type="Gene3D" id="3.20.20.140">
    <property type="entry name" value="Metal-dependent hydrolases"/>
    <property type="match status" value="1"/>
</dbReference>
<dbReference type="OrthoDB" id="9766983at2"/>
<dbReference type="HOGENOM" id="CLU_016107_2_0_4"/>
<evidence type="ECO:0000256" key="1">
    <source>
        <dbReference type="SAM" id="MobiDB-lite"/>
    </source>
</evidence>
<dbReference type="PANTHER" id="PTHR11647:SF1">
    <property type="entry name" value="COLLAPSIN RESPONSE MEDIATOR PROTEIN"/>
    <property type="match status" value="1"/>
</dbReference>
<accession>A0A0C6PA55</accession>
<protein>
    <submittedName>
        <fullName evidence="3">N-acyl-D-amino-acid deacylase</fullName>
    </submittedName>
</protein>
<dbReference type="CDD" id="cd01297">
    <property type="entry name" value="D-aminoacylase"/>
    <property type="match status" value="1"/>
</dbReference>
<dbReference type="PANTHER" id="PTHR11647">
    <property type="entry name" value="HYDRANTOINASE/DIHYDROPYRIMIDINASE FAMILY MEMBER"/>
    <property type="match status" value="1"/>
</dbReference>
<feature type="compositionally biased region" description="Low complexity" evidence="1">
    <location>
        <begin position="482"/>
        <end position="491"/>
    </location>
</feature>
<reference evidence="3 4" key="1">
    <citation type="journal article" date="2012" name="BMC Genomics">
        <title>Comparative genomics of the classical Bordetella subspecies: the evolution and exchange of virulence-associated diversity amongst closely related pathogens.</title>
        <authorList>
            <person name="Park J."/>
            <person name="Zhang Y."/>
            <person name="Buboltz A.M."/>
            <person name="Zhang X."/>
            <person name="Schuster S.C."/>
            <person name="Ahuja U."/>
            <person name="Liu M."/>
            <person name="Miller J.F."/>
            <person name="Sebaihia M."/>
            <person name="Bentley S.D."/>
            <person name="Parkhill J."/>
            <person name="Harvill E.T."/>
        </authorList>
    </citation>
    <scope>NUCLEOTIDE SEQUENCE [LARGE SCALE GENOMIC DNA]</scope>
    <source>
        <strain evidence="3 4">253</strain>
    </source>
</reference>
<feature type="non-terminal residue" evidence="3">
    <location>
        <position position="1"/>
    </location>
</feature>
<dbReference type="InterPro" id="IPR023100">
    <property type="entry name" value="D-aminoacylase_insert_dom_sf"/>
</dbReference>
<dbReference type="Gene3D" id="3.30.1490.130">
    <property type="entry name" value="D-aminoacylase. Domain 3"/>
    <property type="match status" value="1"/>
</dbReference>
<dbReference type="InterPro" id="IPR032466">
    <property type="entry name" value="Metal_Hydrolase"/>
</dbReference>
<dbReference type="GO" id="GO:0016811">
    <property type="term" value="F:hydrolase activity, acting on carbon-nitrogen (but not peptide) bonds, in linear amides"/>
    <property type="evidence" value="ECO:0007669"/>
    <property type="project" value="InterPro"/>
</dbReference>
<feature type="region of interest" description="Disordered" evidence="1">
    <location>
        <begin position="478"/>
        <end position="499"/>
    </location>
</feature>
<name>A0A0C6PA55_BORBO</name>
<dbReference type="SUPFAM" id="SSF51556">
    <property type="entry name" value="Metallo-dependent hydrolases"/>
    <property type="match status" value="1"/>
</dbReference>
<evidence type="ECO:0000313" key="3">
    <source>
        <dbReference type="EMBL" id="CCJ55011.1"/>
    </source>
</evidence>
<dbReference type="AlphaFoldDB" id="A0A0C6PA55"/>
<dbReference type="KEGG" id="bbh:BN112_3094"/>
<gene>
    <name evidence="3" type="primary">ptpX</name>
    <name evidence="3" type="ORF">BN112_3094</name>
</gene>
<dbReference type="SUPFAM" id="SSF51338">
    <property type="entry name" value="Composite domain of metallo-dependent hydrolases"/>
    <property type="match status" value="1"/>
</dbReference>
<sequence length="499" mass="53880">DGPTPQTHGERSIMFDLIIRNGAVIDGSGAARARADVGIVGQRIHAVGDLAAEPARREIDAAGLIVAPGFIDAHAHDDRLLLSSPDMTPKLSQGVTTVVTGNCGISLAPMPRPVPQPVTPPLDLLDRDGQWYRFDSFAQYLETLRDAPPAINFAPLVGHTTLRVVAMDDVLAPATDSEIAHMRRLAEQALQAGAIGISTGLAYTTAMPATTDEVVQVCASLRAFDGIYCTHMRNESDHSMESLAEAFEIGRRLDVPVVISHHKLTGPRNFGRSRETLPFIQRTMQTQPVCLDCYPYLAGSTVLEVWRIQRCERVIITWSTPHPEFAGRELDDIAAELGISREAAAERLMPGGAIYFQMDEQDVERILSFDPTMIGSDGLPHDARPHPRLWGAFPKILGHYVRTRGLFSLEAAVHKMTGLTAGNFGFPDRGLIRPGAFADITIFDADTIDAGSDYGSETAHAHGIAHVLVNGELAWTQGAGTGSRTGTRVGRQAGQGRAP</sequence>
<feature type="domain" description="Amidohydrolase 3" evidence="2">
    <location>
        <begin position="346"/>
        <end position="472"/>
    </location>
</feature>
<dbReference type="InterPro" id="IPR013108">
    <property type="entry name" value="Amidohydro_3"/>
</dbReference>
<feature type="domain" description="Amidohydrolase 3" evidence="2">
    <location>
        <begin position="57"/>
        <end position="253"/>
    </location>
</feature>
<dbReference type="EMBL" id="HE965806">
    <property type="protein sequence ID" value="CCJ55011.1"/>
    <property type="molecule type" value="Genomic_DNA"/>
</dbReference>
<evidence type="ECO:0000313" key="4">
    <source>
        <dbReference type="Proteomes" id="UP000007564"/>
    </source>
</evidence>